<proteinExistence type="inferred from homology"/>
<evidence type="ECO:0000256" key="7">
    <source>
        <dbReference type="HAMAP-Rule" id="MF_00227"/>
    </source>
</evidence>
<dbReference type="InterPro" id="IPR014721">
    <property type="entry name" value="Ribsml_uS5_D2-typ_fold_subgr"/>
</dbReference>
<dbReference type="InterPro" id="IPR020539">
    <property type="entry name" value="RNase_P_CS"/>
</dbReference>
<evidence type="ECO:0000313" key="9">
    <source>
        <dbReference type="EMBL" id="MEE2057904.1"/>
    </source>
</evidence>
<dbReference type="SUPFAM" id="SSF54211">
    <property type="entry name" value="Ribosomal protein S5 domain 2-like"/>
    <property type="match status" value="1"/>
</dbReference>
<gene>
    <name evidence="7 9" type="primary">rnpA</name>
    <name evidence="9" type="ORF">Q7514_10250</name>
</gene>
<dbReference type="PROSITE" id="PS00648">
    <property type="entry name" value="RIBONUCLEASE_P"/>
    <property type="match status" value="1"/>
</dbReference>
<dbReference type="Gene3D" id="3.30.230.10">
    <property type="match status" value="1"/>
</dbReference>
<protein>
    <recommendedName>
        <fullName evidence="7 8">Ribonuclease P protein component</fullName>
        <shortName evidence="7">RNase P protein</shortName>
        <shortName evidence="7">RNaseP protein</shortName>
        <ecNumber evidence="7 8">3.1.26.5</ecNumber>
    </recommendedName>
    <alternativeName>
        <fullName evidence="7">Protein C5</fullName>
    </alternativeName>
</protein>
<keyword evidence="2 7" id="KW-0819">tRNA processing</keyword>
<keyword evidence="6 7" id="KW-0694">RNA-binding</keyword>
<dbReference type="EMBL" id="JAUTXY010000004">
    <property type="protein sequence ID" value="MEE2057904.1"/>
    <property type="molecule type" value="Genomic_DNA"/>
</dbReference>
<dbReference type="NCBIfam" id="TIGR00188">
    <property type="entry name" value="rnpA"/>
    <property type="match status" value="1"/>
</dbReference>
<evidence type="ECO:0000313" key="10">
    <source>
        <dbReference type="Proteomes" id="UP001336020"/>
    </source>
</evidence>
<evidence type="ECO:0000256" key="3">
    <source>
        <dbReference type="ARBA" id="ARBA00022722"/>
    </source>
</evidence>
<name>A0ABU7L8P3_9NOCA</name>
<evidence type="ECO:0000256" key="5">
    <source>
        <dbReference type="ARBA" id="ARBA00022801"/>
    </source>
</evidence>
<evidence type="ECO:0000256" key="2">
    <source>
        <dbReference type="ARBA" id="ARBA00022694"/>
    </source>
</evidence>
<dbReference type="Proteomes" id="UP001336020">
    <property type="component" value="Unassembled WGS sequence"/>
</dbReference>
<reference evidence="9 10" key="1">
    <citation type="submission" date="2023-07" db="EMBL/GenBank/DDBJ databases">
        <authorList>
            <person name="Girao M."/>
            <person name="Carvalho M.F."/>
        </authorList>
    </citation>
    <scope>NUCLEOTIDE SEQUENCE [LARGE SCALE GENOMIC DNA]</scope>
    <source>
        <strain evidence="9 10">YIM65754</strain>
    </source>
</reference>
<dbReference type="RefSeq" id="WP_330133153.1">
    <property type="nucleotide sequence ID" value="NZ_JAUTXY010000004.1"/>
</dbReference>
<evidence type="ECO:0000256" key="8">
    <source>
        <dbReference type="NCBIfam" id="TIGR00188"/>
    </source>
</evidence>
<comment type="caution">
    <text evidence="9">The sequence shown here is derived from an EMBL/GenBank/DDBJ whole genome shotgun (WGS) entry which is preliminary data.</text>
</comment>
<evidence type="ECO:0000256" key="1">
    <source>
        <dbReference type="ARBA" id="ARBA00002663"/>
    </source>
</evidence>
<comment type="catalytic activity">
    <reaction evidence="7">
        <text>Endonucleolytic cleavage of RNA, removing 5'-extranucleotides from tRNA precursor.</text>
        <dbReference type="EC" id="3.1.26.5"/>
    </reaction>
</comment>
<dbReference type="InterPro" id="IPR020568">
    <property type="entry name" value="Ribosomal_Su5_D2-typ_SF"/>
</dbReference>
<keyword evidence="10" id="KW-1185">Reference proteome</keyword>
<dbReference type="PANTHER" id="PTHR33992">
    <property type="entry name" value="RIBONUCLEASE P PROTEIN COMPONENT"/>
    <property type="match status" value="1"/>
</dbReference>
<dbReference type="HAMAP" id="MF_00227">
    <property type="entry name" value="RNase_P"/>
    <property type="match status" value="1"/>
</dbReference>
<dbReference type="PANTHER" id="PTHR33992:SF1">
    <property type="entry name" value="RIBONUCLEASE P PROTEIN COMPONENT"/>
    <property type="match status" value="1"/>
</dbReference>
<comment type="similarity">
    <text evidence="7">Belongs to the RnpA family.</text>
</comment>
<dbReference type="EC" id="3.1.26.5" evidence="7 8"/>
<keyword evidence="3 7" id="KW-0540">Nuclease</keyword>
<comment type="function">
    <text evidence="1 7">RNaseP catalyzes the removal of the 5'-leader sequence from pre-tRNA to produce the mature 5'-terminus. It can also cleave other RNA substrates such as 4.5S RNA. The protein component plays an auxiliary but essential role in vivo by binding to the 5'-leader sequence and broadening the substrate specificity of the ribozyme.</text>
</comment>
<sequence>MLPEPYRLRRRSDFSEAVRRGRRQGRRDLVVHALQREQPVFVVSGVDGPRFGLVVSKAVGPAVIRHRVARRLRHICVELVESIPEGTDVVLRALPGAATAESRDLERQVRSGLTRLGVLESEERQ</sequence>
<comment type="subunit">
    <text evidence="7">Consists of a catalytic RNA component (M1 or rnpB) and a protein subunit.</text>
</comment>
<evidence type="ECO:0000256" key="6">
    <source>
        <dbReference type="ARBA" id="ARBA00022884"/>
    </source>
</evidence>
<dbReference type="GO" id="GO:0004526">
    <property type="term" value="F:ribonuclease P activity"/>
    <property type="evidence" value="ECO:0007669"/>
    <property type="project" value="UniProtKB-EC"/>
</dbReference>
<dbReference type="Pfam" id="PF00825">
    <property type="entry name" value="Ribonuclease_P"/>
    <property type="match status" value="1"/>
</dbReference>
<organism evidence="9 10">
    <name type="scientific">Rhodococcus artemisiae</name>
    <dbReference type="NCBI Taxonomy" id="714159"/>
    <lineage>
        <taxon>Bacteria</taxon>
        <taxon>Bacillati</taxon>
        <taxon>Actinomycetota</taxon>
        <taxon>Actinomycetes</taxon>
        <taxon>Mycobacteriales</taxon>
        <taxon>Nocardiaceae</taxon>
        <taxon>Rhodococcus</taxon>
    </lineage>
</organism>
<keyword evidence="5 7" id="KW-0378">Hydrolase</keyword>
<keyword evidence="4 7" id="KW-0255">Endonuclease</keyword>
<dbReference type="InterPro" id="IPR000100">
    <property type="entry name" value="RNase_P"/>
</dbReference>
<accession>A0ABU7L8P3</accession>
<evidence type="ECO:0000256" key="4">
    <source>
        <dbReference type="ARBA" id="ARBA00022759"/>
    </source>
</evidence>